<keyword evidence="5" id="KW-0539">Nucleus</keyword>
<accession>A0AAE1C641</accession>
<dbReference type="AlphaFoldDB" id="A0AAE1C641"/>
<dbReference type="CDD" id="cd12148">
    <property type="entry name" value="fungal_TF_MHR"/>
    <property type="match status" value="1"/>
</dbReference>
<evidence type="ECO:0000259" key="7">
    <source>
        <dbReference type="SMART" id="SM00906"/>
    </source>
</evidence>
<dbReference type="Pfam" id="PF04082">
    <property type="entry name" value="Fungal_trans"/>
    <property type="match status" value="1"/>
</dbReference>
<dbReference type="GO" id="GO:0006351">
    <property type="term" value="P:DNA-templated transcription"/>
    <property type="evidence" value="ECO:0007669"/>
    <property type="project" value="InterPro"/>
</dbReference>
<proteinExistence type="predicted"/>
<dbReference type="InterPro" id="IPR007219">
    <property type="entry name" value="XnlR_reg_dom"/>
</dbReference>
<keyword evidence="9" id="KW-1185">Reference proteome</keyword>
<dbReference type="PANTHER" id="PTHR46910:SF37">
    <property type="entry name" value="ZN(II)2CYS6 TRANSCRIPTION FACTOR (EUROFUNG)"/>
    <property type="match status" value="1"/>
</dbReference>
<dbReference type="InterPro" id="IPR050987">
    <property type="entry name" value="AtrR-like"/>
</dbReference>
<evidence type="ECO:0000256" key="5">
    <source>
        <dbReference type="ARBA" id="ARBA00023242"/>
    </source>
</evidence>
<evidence type="ECO:0000256" key="1">
    <source>
        <dbReference type="ARBA" id="ARBA00004123"/>
    </source>
</evidence>
<dbReference type="GO" id="GO:0005634">
    <property type="term" value="C:nucleus"/>
    <property type="evidence" value="ECO:0007669"/>
    <property type="project" value="UniProtKB-SubCell"/>
</dbReference>
<evidence type="ECO:0000313" key="9">
    <source>
        <dbReference type="Proteomes" id="UP001274830"/>
    </source>
</evidence>
<dbReference type="PANTHER" id="PTHR46910">
    <property type="entry name" value="TRANSCRIPTION FACTOR PDR1"/>
    <property type="match status" value="1"/>
</dbReference>
<dbReference type="SMART" id="SM00906">
    <property type="entry name" value="Fungal_trans"/>
    <property type="match status" value="1"/>
</dbReference>
<gene>
    <name evidence="8" type="ORF">LTR78_000061</name>
</gene>
<feature type="region of interest" description="Disordered" evidence="6">
    <location>
        <begin position="62"/>
        <end position="87"/>
    </location>
</feature>
<dbReference type="GO" id="GO:0003677">
    <property type="term" value="F:DNA binding"/>
    <property type="evidence" value="ECO:0007669"/>
    <property type="project" value="UniProtKB-KW"/>
</dbReference>
<dbReference type="GO" id="GO:0003700">
    <property type="term" value="F:DNA-binding transcription factor activity"/>
    <property type="evidence" value="ECO:0007669"/>
    <property type="project" value="InterPro"/>
</dbReference>
<comment type="caution">
    <text evidence="8">The sequence shown here is derived from an EMBL/GenBank/DDBJ whole genome shotgun (WGS) entry which is preliminary data.</text>
</comment>
<evidence type="ECO:0000256" key="6">
    <source>
        <dbReference type="SAM" id="MobiDB-lite"/>
    </source>
</evidence>
<feature type="domain" description="Xylanolytic transcriptional activator regulatory" evidence="7">
    <location>
        <begin position="268"/>
        <end position="336"/>
    </location>
</feature>
<evidence type="ECO:0000256" key="4">
    <source>
        <dbReference type="ARBA" id="ARBA00023163"/>
    </source>
</evidence>
<sequence>MADLGNAILAARRRYAQCAANYSLPTLIIIQVTCNRMLSGCQRCINQAATCVYSRSGVLRRKRKRNDHDDTAPALDVNESDDTKTNKVDLQPQIEADIDDTRDQLAGEHELESREPLGALTSLSGLYSTFWPELGESNQISSSVTRPSRGFQLFAKEKTAFWVQDFLHALKDGFPLLTAAPQHVIDLLSSNRVDEIRDTAWLVMFYAITFGNMRGKSGHTEADKTAIRANLWLAFNDIRVLLHPSDPAIQALVLLACDIQEFTTPSLCWMLVSSACRMLQSLRVDSRHLEPATRERRQILFWLLNCLDQSLALIFGRSATFHRALIKTIPMPSLAQLMAGSSASETPAFLFGAHFMRQMFLVSAVTADVWSALYEPETSVLRLQKAKRDVEAWYEQADKILGAAAIAEQPLLNEEMTKAVQGGREYMRFTYYHLKISLIRGRKSWSHECVETSQKMLHMLGDFRLDFEEAYNGIGFMWQLSYVPFTSFFVLFAKILSDAKLNSERCKQPLEAMECLPVFLNSMASGMQQAGKLEPIATTFVRHAKSVLNRRGKTAGKHTQPFSATELKTKASLSTPQSLATDDFDITAEPLFQFLGAPTIYTAGQEQDLDWQDRPVTAQDGVEDRDLWQTNMDQGFDFTDPAFADLIDPAFDWFAWEDSVSS</sequence>
<reference evidence="8" key="1">
    <citation type="submission" date="2023-07" db="EMBL/GenBank/DDBJ databases">
        <title>Black Yeasts Isolated from many extreme environments.</title>
        <authorList>
            <person name="Coleine C."/>
            <person name="Stajich J.E."/>
            <person name="Selbmann L."/>
        </authorList>
    </citation>
    <scope>NUCLEOTIDE SEQUENCE</scope>
    <source>
        <strain evidence="8">CCFEE 5485</strain>
    </source>
</reference>
<dbReference type="Proteomes" id="UP001274830">
    <property type="component" value="Unassembled WGS sequence"/>
</dbReference>
<organism evidence="8 9">
    <name type="scientific">Recurvomyces mirabilis</name>
    <dbReference type="NCBI Taxonomy" id="574656"/>
    <lineage>
        <taxon>Eukaryota</taxon>
        <taxon>Fungi</taxon>
        <taxon>Dikarya</taxon>
        <taxon>Ascomycota</taxon>
        <taxon>Pezizomycotina</taxon>
        <taxon>Dothideomycetes</taxon>
        <taxon>Dothideomycetidae</taxon>
        <taxon>Mycosphaerellales</taxon>
        <taxon>Teratosphaeriaceae</taxon>
        <taxon>Recurvomyces</taxon>
    </lineage>
</organism>
<evidence type="ECO:0000313" key="8">
    <source>
        <dbReference type="EMBL" id="KAK3679685.1"/>
    </source>
</evidence>
<keyword evidence="3" id="KW-0238">DNA-binding</keyword>
<name>A0AAE1C641_9PEZI</name>
<comment type="subcellular location">
    <subcellularLocation>
        <location evidence="1">Nucleus</location>
    </subcellularLocation>
</comment>
<dbReference type="GO" id="GO:0008270">
    <property type="term" value="F:zinc ion binding"/>
    <property type="evidence" value="ECO:0007669"/>
    <property type="project" value="InterPro"/>
</dbReference>
<evidence type="ECO:0000256" key="3">
    <source>
        <dbReference type="ARBA" id="ARBA00023125"/>
    </source>
</evidence>
<keyword evidence="2" id="KW-0805">Transcription regulation</keyword>
<dbReference type="EMBL" id="JAUTXT010000001">
    <property type="protein sequence ID" value="KAK3679685.1"/>
    <property type="molecule type" value="Genomic_DNA"/>
</dbReference>
<protein>
    <recommendedName>
        <fullName evidence="7">Xylanolytic transcriptional activator regulatory domain-containing protein</fullName>
    </recommendedName>
</protein>
<evidence type="ECO:0000256" key="2">
    <source>
        <dbReference type="ARBA" id="ARBA00023015"/>
    </source>
</evidence>
<keyword evidence="4" id="KW-0804">Transcription</keyword>